<proteinExistence type="predicted"/>
<accession>C8V1Z5</accession>
<dbReference type="GeneID" id="2870243"/>
<dbReference type="AlphaFoldDB" id="Q5AY76"/>
<dbReference type="InParanoid" id="Q5AY76"/>
<organism evidence="3 4">
    <name type="scientific">Emericella nidulans (strain FGSC A4 / ATCC 38163 / CBS 112.46 / NRRL 194 / M139)</name>
    <name type="common">Aspergillus nidulans</name>
    <dbReference type="NCBI Taxonomy" id="227321"/>
    <lineage>
        <taxon>Eukaryota</taxon>
        <taxon>Fungi</taxon>
        <taxon>Dikarya</taxon>
        <taxon>Ascomycota</taxon>
        <taxon>Pezizomycotina</taxon>
        <taxon>Eurotiomycetes</taxon>
        <taxon>Eurotiomycetidae</taxon>
        <taxon>Eurotiales</taxon>
        <taxon>Aspergillaceae</taxon>
        <taxon>Aspergillus</taxon>
        <taxon>Aspergillus subgen. Nidulantes</taxon>
    </lineage>
</organism>
<protein>
    <submittedName>
        <fullName evidence="3">GPI anchored protein, putative (AFU_orthologue AFUA_7G00450)</fullName>
    </submittedName>
</protein>
<dbReference type="OrthoDB" id="4991875at2759"/>
<dbReference type="HOGENOM" id="CLU_074173_1_0_1"/>
<dbReference type="RefSeq" id="XP_664358.1">
    <property type="nucleotide sequence ID" value="XM_659266.1"/>
</dbReference>
<sequence length="215" mass="20927">MMLSSLLLPALASLAIAESIVTSMFIFGADRQPLAASIMGNDASATTYSINCPPGTDSNDCGMGPGMTVIAADETTTYMMNDGDNFKFTAECSVGKSIADCTASAGGPDANFPGVETATEEVSYIPVTVTAGSVTSTGGSTATSTSTSSSSNGSSASEEATAAGSASASRASETASQTAEETAAQPSETGAAVRVTGVVGLVVGGAAVALMGAGL</sequence>
<gene>
    <name evidence="3" type="ORF">ANIA_06754</name>
</gene>
<dbReference type="PANTHER" id="PTHR40640:SF2">
    <property type="entry name" value="GPI ANCHORED PROTEIN-RELATED"/>
    <property type="match status" value="1"/>
</dbReference>
<feature type="signal peptide" evidence="2">
    <location>
        <begin position="1"/>
        <end position="17"/>
    </location>
</feature>
<keyword evidence="4" id="KW-1185">Reference proteome</keyword>
<reference evidence="4" key="2">
    <citation type="journal article" date="2009" name="Fungal Genet. Biol.">
        <title>The 2008 update of the Aspergillus nidulans genome annotation: a community effort.</title>
        <authorList>
            <person name="Wortman J.R."/>
            <person name="Gilsenan J.M."/>
            <person name="Joardar V."/>
            <person name="Deegan J."/>
            <person name="Clutterbuck J."/>
            <person name="Andersen M.R."/>
            <person name="Archer D."/>
            <person name="Bencina M."/>
            <person name="Braus G."/>
            <person name="Coutinho P."/>
            <person name="von Dohren H."/>
            <person name="Doonan J."/>
            <person name="Driessen A.J."/>
            <person name="Durek P."/>
            <person name="Espeso E."/>
            <person name="Fekete E."/>
            <person name="Flipphi M."/>
            <person name="Estrada C.G."/>
            <person name="Geysens S."/>
            <person name="Goldman G."/>
            <person name="de Groot P.W."/>
            <person name="Hansen K."/>
            <person name="Harris S.D."/>
            <person name="Heinekamp T."/>
            <person name="Helmstaedt K."/>
            <person name="Henrissat B."/>
            <person name="Hofmann G."/>
            <person name="Homan T."/>
            <person name="Horio T."/>
            <person name="Horiuchi H."/>
            <person name="James S."/>
            <person name="Jones M."/>
            <person name="Karaffa L."/>
            <person name="Karanyi Z."/>
            <person name="Kato M."/>
            <person name="Keller N."/>
            <person name="Kelly D.E."/>
            <person name="Kiel J.A."/>
            <person name="Kim J.M."/>
            <person name="van der Klei I.J."/>
            <person name="Klis F.M."/>
            <person name="Kovalchuk A."/>
            <person name="Krasevec N."/>
            <person name="Kubicek C.P."/>
            <person name="Liu B."/>
            <person name="Maccabe A."/>
            <person name="Meyer V."/>
            <person name="Mirabito P."/>
            <person name="Miskei M."/>
            <person name="Mos M."/>
            <person name="Mullins J."/>
            <person name="Nelson D.R."/>
            <person name="Nielsen J."/>
            <person name="Oakley B.R."/>
            <person name="Osmani S.A."/>
            <person name="Pakula T."/>
            <person name="Paszewski A."/>
            <person name="Paulsen I."/>
            <person name="Pilsyk S."/>
            <person name="Pocsi I."/>
            <person name="Punt P.J."/>
            <person name="Ram A.F."/>
            <person name="Ren Q."/>
            <person name="Robellet X."/>
            <person name="Robson G."/>
            <person name="Seiboth B."/>
            <person name="van Solingen P."/>
            <person name="Specht T."/>
            <person name="Sun J."/>
            <person name="Taheri-Talesh N."/>
            <person name="Takeshita N."/>
            <person name="Ussery D."/>
            <person name="vanKuyk P.A."/>
            <person name="Visser H."/>
            <person name="van de Vondervoort P.J."/>
            <person name="de Vries R.P."/>
            <person name="Walton J."/>
            <person name="Xiang X."/>
            <person name="Xiong Y."/>
            <person name="Zeng A.P."/>
            <person name="Brandt B.W."/>
            <person name="Cornell M.J."/>
            <person name="van den Hondel C.A."/>
            <person name="Visser J."/>
            <person name="Oliver S.G."/>
            <person name="Turner G."/>
        </authorList>
    </citation>
    <scope>GENOME REANNOTATION</scope>
    <source>
        <strain evidence="4">FGSC A4 / ATCC 38163 / CBS 112.46 / NRRL 194 / M139</strain>
    </source>
</reference>
<feature type="chain" id="PRO_5030175747" evidence="2">
    <location>
        <begin position="18"/>
        <end position="215"/>
    </location>
</feature>
<dbReference type="VEuPathDB" id="FungiDB:AN6754"/>
<evidence type="ECO:0000313" key="4">
    <source>
        <dbReference type="Proteomes" id="UP000000560"/>
    </source>
</evidence>
<reference evidence="4" key="1">
    <citation type="journal article" date="2005" name="Nature">
        <title>Sequencing of Aspergillus nidulans and comparative analysis with A. fumigatus and A. oryzae.</title>
        <authorList>
            <person name="Galagan J.E."/>
            <person name="Calvo S.E."/>
            <person name="Cuomo C."/>
            <person name="Ma L.J."/>
            <person name="Wortman J.R."/>
            <person name="Batzoglou S."/>
            <person name="Lee S.I."/>
            <person name="Basturkmen M."/>
            <person name="Spevak C.C."/>
            <person name="Clutterbuck J."/>
            <person name="Kapitonov V."/>
            <person name="Jurka J."/>
            <person name="Scazzocchio C."/>
            <person name="Farman M."/>
            <person name="Butler J."/>
            <person name="Purcell S."/>
            <person name="Harris S."/>
            <person name="Braus G.H."/>
            <person name="Draht O."/>
            <person name="Busch S."/>
            <person name="D'Enfert C."/>
            <person name="Bouchier C."/>
            <person name="Goldman G.H."/>
            <person name="Bell-Pedersen D."/>
            <person name="Griffiths-Jones S."/>
            <person name="Doonan J.H."/>
            <person name="Yu J."/>
            <person name="Vienken K."/>
            <person name="Pain A."/>
            <person name="Freitag M."/>
            <person name="Selker E.U."/>
            <person name="Archer D.B."/>
            <person name="Penalva M.A."/>
            <person name="Oakley B.R."/>
            <person name="Momany M."/>
            <person name="Tanaka T."/>
            <person name="Kumagai T."/>
            <person name="Asai K."/>
            <person name="Machida M."/>
            <person name="Nierman W.C."/>
            <person name="Denning D.W."/>
            <person name="Caddick M."/>
            <person name="Hynes M."/>
            <person name="Paoletti M."/>
            <person name="Fischer R."/>
            <person name="Miller B."/>
            <person name="Dyer P."/>
            <person name="Sachs M.S."/>
            <person name="Osmani S.A."/>
            <person name="Birren B.W."/>
        </authorList>
    </citation>
    <scope>NUCLEOTIDE SEQUENCE [LARGE SCALE GENOMIC DNA]</scope>
    <source>
        <strain evidence="4">FGSC A4 / ATCC 38163 / CBS 112.46 / NRRL 194 / M139</strain>
    </source>
</reference>
<dbReference type="KEGG" id="ani:ANIA_06754"/>
<keyword evidence="2" id="KW-0732">Signal</keyword>
<dbReference type="Proteomes" id="UP000000560">
    <property type="component" value="Chromosome I"/>
</dbReference>
<dbReference type="EMBL" id="BN001301">
    <property type="protein sequence ID" value="CBF71393.1"/>
    <property type="molecule type" value="Genomic_DNA"/>
</dbReference>
<accession>Q5AY76</accession>
<name>Q5AY76_EMENI</name>
<dbReference type="OMA" id="MDISYSY"/>
<dbReference type="eggNOG" id="ENOG502SCCN">
    <property type="taxonomic scope" value="Eukaryota"/>
</dbReference>
<evidence type="ECO:0000313" key="3">
    <source>
        <dbReference type="EMBL" id="CBF71393.1"/>
    </source>
</evidence>
<dbReference type="PANTHER" id="PTHR40640">
    <property type="entry name" value="ANCHORED GLYCOPROTEIN, PUTATIVE (AFU_ORTHOLOGUE AFUA_8G04860)-RELATED"/>
    <property type="match status" value="1"/>
</dbReference>
<feature type="region of interest" description="Disordered" evidence="1">
    <location>
        <begin position="134"/>
        <end position="189"/>
    </location>
</feature>
<evidence type="ECO:0000256" key="1">
    <source>
        <dbReference type="SAM" id="MobiDB-lite"/>
    </source>
</evidence>
<evidence type="ECO:0000256" key="2">
    <source>
        <dbReference type="SAM" id="SignalP"/>
    </source>
</evidence>